<proteinExistence type="predicted"/>
<dbReference type="EMBL" id="GGEC01068972">
    <property type="protein sequence ID" value="MBX49456.1"/>
    <property type="molecule type" value="Transcribed_RNA"/>
</dbReference>
<sequence>MVCRSSLLNKLASSCFIILPDPFGQLQHISRILDLFVLQTVRTNLLSIM</sequence>
<protein>
    <submittedName>
        <fullName evidence="1">Uncharacterized protein</fullName>
    </submittedName>
</protein>
<organism evidence="1">
    <name type="scientific">Rhizophora mucronata</name>
    <name type="common">Asiatic mangrove</name>
    <dbReference type="NCBI Taxonomy" id="61149"/>
    <lineage>
        <taxon>Eukaryota</taxon>
        <taxon>Viridiplantae</taxon>
        <taxon>Streptophyta</taxon>
        <taxon>Embryophyta</taxon>
        <taxon>Tracheophyta</taxon>
        <taxon>Spermatophyta</taxon>
        <taxon>Magnoliopsida</taxon>
        <taxon>eudicotyledons</taxon>
        <taxon>Gunneridae</taxon>
        <taxon>Pentapetalae</taxon>
        <taxon>rosids</taxon>
        <taxon>fabids</taxon>
        <taxon>Malpighiales</taxon>
        <taxon>Rhizophoraceae</taxon>
        <taxon>Rhizophora</taxon>
    </lineage>
</organism>
<accession>A0A2P2P3U6</accession>
<name>A0A2P2P3U6_RHIMU</name>
<reference evidence="1" key="1">
    <citation type="submission" date="2018-02" db="EMBL/GenBank/DDBJ databases">
        <title>Rhizophora mucronata_Transcriptome.</title>
        <authorList>
            <person name="Meera S.P."/>
            <person name="Sreeshan A."/>
            <person name="Augustine A."/>
        </authorList>
    </citation>
    <scope>NUCLEOTIDE SEQUENCE</scope>
    <source>
        <tissue evidence="1">Leaf</tissue>
    </source>
</reference>
<dbReference type="AlphaFoldDB" id="A0A2P2P3U6"/>
<evidence type="ECO:0000313" key="1">
    <source>
        <dbReference type="EMBL" id="MBX49456.1"/>
    </source>
</evidence>